<dbReference type="EMBL" id="BAABRI010000012">
    <property type="protein sequence ID" value="GAA5483171.1"/>
    <property type="molecule type" value="Genomic_DNA"/>
</dbReference>
<dbReference type="NCBIfam" id="TIGR03803">
    <property type="entry name" value="Gloeo_Verruco"/>
    <property type="match status" value="11"/>
</dbReference>
<dbReference type="PROSITE" id="PS50853">
    <property type="entry name" value="FN3"/>
    <property type="match status" value="1"/>
</dbReference>
<dbReference type="InterPro" id="IPR003961">
    <property type="entry name" value="FN3_dom"/>
</dbReference>
<sequence length="996" mass="101807">MMSVASAGPVYEPLASFTAPPKVPSRGALIPVAGEEAFFGLSATGGGEGKGTLYKITKTGTVTTLVNFTGLRDEYPGYEPKGGLWDDGAGWLWGTTFRGGASDVGTVFKYNWHTGTFETVVEFNGDNGSFPDGTLEPDGTGGLWGTTTGGGLTDDGTVFRLRLSDGAFASIISFSRTAGPAPGAWPVGGLTADGHGSLWGVTAQGGQSSQGVVFKVDIASHDYTRMADFAPFPVLDTITARLHYDGEGFLWGTAGGGITEGPEGAVFKVATLTGEITVVHQFDWATTGWKPSGGLTEDSSGNLWGTTTAGLGSGLGGVFKVQRSTGSVTSVAEFSEETGYSSVAPLTADSSGVFWGTATHGGPAGVGSIFKVATRALPASITAVRLLDDDLPPVRGRSPNGGFVMTDSGKLWGTTLLGGRSDNGTVFTLDPESGEIQTLAEFTGTGGAAPGSGPSGLIDGGNGGFWGVTAGGGLGHGTIFKVDSQTRAVSTVVSLTGTTGAAKGDWPGGKLVRVGDWLWGTSRAGGLADRGTVFRVNRLTGAFVTVHEWTGTAQTHGDGAMDGLAPDGSGFLWGVTYRSGSSGHGSVFKIATSTGTYSEVYPFPPSGETDVIPQGPLTAGGDGRMWGVTNVLSGTSGGTLYSLRISGGALDSHHPFSALGGPGPGGNPAGGLLADASGTLWGISRQGGNHSRGAIFRIPVSGGYAGTAVWTLPLSRYAWPAPGFHPGSSPLTAGGDGHYYGALEEAGIGGNGQIFRLRFGPNALTLPADGVGHTSAVLHGLIKPNGTTSAAGFDFGVQPDLATSLPWSSGNTSSGSFYEPVSAQLTGLVPGTTYYFRARATNADNPFPQTGKILSFTTRKPGLADWLLGYGITGPEAGPTEDPDDDGICNALEYIAGSHPGQPSLPAHPVGAFGHGGYTVSFLRADLSETPDIDLSVEAGSDLETWPSIYHIGATTTASSPGVTVIENGFLSDRIEVALPHLQPRLFWRIHVTVTP</sequence>
<comment type="caution">
    <text evidence="2">The sequence shown here is derived from an EMBL/GenBank/DDBJ whole genome shotgun (WGS) entry which is preliminary data.</text>
</comment>
<evidence type="ECO:0000313" key="3">
    <source>
        <dbReference type="Proteomes" id="UP001476282"/>
    </source>
</evidence>
<protein>
    <recommendedName>
        <fullName evidence="1">Fibronectin type-III domain-containing protein</fullName>
    </recommendedName>
</protein>
<feature type="domain" description="Fibronectin type-III" evidence="1">
    <location>
        <begin position="760"/>
        <end position="861"/>
    </location>
</feature>
<dbReference type="SUPFAM" id="SSF63829">
    <property type="entry name" value="Calcium-dependent phosphotriesterase"/>
    <property type="match status" value="2"/>
</dbReference>
<evidence type="ECO:0000259" key="1">
    <source>
        <dbReference type="PROSITE" id="PS50853"/>
    </source>
</evidence>
<accession>A0ABP9UR40</accession>
<name>A0ABP9UR40_9BACT</name>
<organism evidence="2 3">
    <name type="scientific">Haloferula sargassicola</name>
    <dbReference type="NCBI Taxonomy" id="490096"/>
    <lineage>
        <taxon>Bacteria</taxon>
        <taxon>Pseudomonadati</taxon>
        <taxon>Verrucomicrobiota</taxon>
        <taxon>Verrucomicrobiia</taxon>
        <taxon>Verrucomicrobiales</taxon>
        <taxon>Verrucomicrobiaceae</taxon>
        <taxon>Haloferula</taxon>
    </lineage>
</organism>
<dbReference type="Proteomes" id="UP001476282">
    <property type="component" value="Unassembled WGS sequence"/>
</dbReference>
<evidence type="ECO:0000313" key="2">
    <source>
        <dbReference type="EMBL" id="GAA5483171.1"/>
    </source>
</evidence>
<dbReference type="InterPro" id="IPR022519">
    <property type="entry name" value="Gloeo/Verruco_rpt"/>
</dbReference>
<proteinExistence type="predicted"/>
<gene>
    <name evidence="2" type="ORF">Hsar01_02400</name>
</gene>
<reference evidence="2 3" key="1">
    <citation type="submission" date="2024-02" db="EMBL/GenBank/DDBJ databases">
        <title>Haloferula sargassicola NBRC 104335.</title>
        <authorList>
            <person name="Ichikawa N."/>
            <person name="Katano-Makiyama Y."/>
            <person name="Hidaka K."/>
        </authorList>
    </citation>
    <scope>NUCLEOTIDE SEQUENCE [LARGE SCALE GENOMIC DNA]</scope>
    <source>
        <strain evidence="2 3">NBRC 104335</strain>
    </source>
</reference>
<keyword evidence="3" id="KW-1185">Reference proteome</keyword>
<dbReference type="RefSeq" id="WP_353567291.1">
    <property type="nucleotide sequence ID" value="NZ_BAABRI010000012.1"/>
</dbReference>